<keyword evidence="5" id="KW-0812">Transmembrane</keyword>
<organism evidence="7 8">
    <name type="scientific">Rosa chinensis</name>
    <name type="common">China rose</name>
    <dbReference type="NCBI Taxonomy" id="74649"/>
    <lineage>
        <taxon>Eukaryota</taxon>
        <taxon>Viridiplantae</taxon>
        <taxon>Streptophyta</taxon>
        <taxon>Embryophyta</taxon>
        <taxon>Tracheophyta</taxon>
        <taxon>Spermatophyta</taxon>
        <taxon>Magnoliopsida</taxon>
        <taxon>eudicotyledons</taxon>
        <taxon>Gunneridae</taxon>
        <taxon>Pentapetalae</taxon>
        <taxon>rosids</taxon>
        <taxon>fabids</taxon>
        <taxon>Rosales</taxon>
        <taxon>Rosaceae</taxon>
        <taxon>Rosoideae</taxon>
        <taxon>Rosoideae incertae sedis</taxon>
        <taxon>Rosa</taxon>
    </lineage>
</organism>
<keyword evidence="3" id="KW-0496">Mitochondrion</keyword>
<reference evidence="7 8" key="1">
    <citation type="journal article" date="2018" name="Nat. Genet.">
        <title>The Rosa genome provides new insights in the design of modern roses.</title>
        <authorList>
            <person name="Bendahmane M."/>
        </authorList>
    </citation>
    <scope>NUCLEOTIDE SEQUENCE [LARGE SCALE GENOMIC DNA]</scope>
    <source>
        <strain evidence="8">cv. Old Blush</strain>
    </source>
</reference>
<evidence type="ECO:0000256" key="3">
    <source>
        <dbReference type="ARBA" id="ARBA00023128"/>
    </source>
</evidence>
<dbReference type="Gramene" id="PRQ48719">
    <property type="protein sequence ID" value="PRQ48719"/>
    <property type="gene ID" value="RchiOBHm_Chr2g0113881"/>
</dbReference>
<evidence type="ECO:0000259" key="6">
    <source>
        <dbReference type="Pfam" id="PF07534"/>
    </source>
</evidence>
<keyword evidence="8" id="KW-1185">Reference proteome</keyword>
<gene>
    <name evidence="7" type="ORF">RchiOBHm_Chr2g0113881</name>
</gene>
<name>A0A2P6RQK1_ROSCH</name>
<keyword evidence="5" id="KW-1133">Transmembrane helix</keyword>
<comment type="caution">
    <text evidence="7">The sequence shown here is derived from an EMBL/GenBank/DDBJ whole genome shotgun (WGS) entry which is preliminary data.</text>
</comment>
<dbReference type="EMBL" id="PDCK01000040">
    <property type="protein sequence ID" value="PRQ48719.1"/>
    <property type="molecule type" value="Genomic_DNA"/>
</dbReference>
<protein>
    <recommendedName>
        <fullName evidence="4">Oxidation resistance protein 1</fullName>
    </recommendedName>
</protein>
<feature type="domain" description="TLDc" evidence="6">
    <location>
        <begin position="8"/>
        <end position="73"/>
    </location>
</feature>
<evidence type="ECO:0000256" key="4">
    <source>
        <dbReference type="ARBA" id="ARBA00040604"/>
    </source>
</evidence>
<dbReference type="PANTHER" id="PTHR23354:SF62">
    <property type="entry name" value="MUSTARD, ISOFORM V"/>
    <property type="match status" value="1"/>
</dbReference>
<keyword evidence="5" id="KW-0472">Membrane</keyword>
<evidence type="ECO:0000313" key="8">
    <source>
        <dbReference type="Proteomes" id="UP000238479"/>
    </source>
</evidence>
<dbReference type="Pfam" id="PF07534">
    <property type="entry name" value="TLD"/>
    <property type="match status" value="1"/>
</dbReference>
<evidence type="ECO:0000256" key="2">
    <source>
        <dbReference type="ARBA" id="ARBA00009540"/>
    </source>
</evidence>
<dbReference type="GO" id="GO:0005739">
    <property type="term" value="C:mitochondrion"/>
    <property type="evidence" value="ECO:0007669"/>
    <property type="project" value="UniProtKB-SubCell"/>
</dbReference>
<evidence type="ECO:0000256" key="5">
    <source>
        <dbReference type="SAM" id="Phobius"/>
    </source>
</evidence>
<comment type="similarity">
    <text evidence="2">Belongs to the OXR1 family.</text>
</comment>
<evidence type="ECO:0000256" key="1">
    <source>
        <dbReference type="ARBA" id="ARBA00004173"/>
    </source>
</evidence>
<dbReference type="Proteomes" id="UP000238479">
    <property type="component" value="Chromosome 2"/>
</dbReference>
<dbReference type="InterPro" id="IPR006571">
    <property type="entry name" value="TLDc_dom"/>
</dbReference>
<dbReference type="PANTHER" id="PTHR23354">
    <property type="entry name" value="NUCLEOLAR PROTEIN 7/ESTROGEN RECEPTOR COACTIVATOR-RELATED"/>
    <property type="match status" value="1"/>
</dbReference>
<comment type="subcellular location">
    <subcellularLocation>
        <location evidence="1">Mitochondrion</location>
    </subcellularLocation>
</comment>
<proteinExistence type="inferred from homology"/>
<evidence type="ECO:0000313" key="7">
    <source>
        <dbReference type="EMBL" id="PRQ48719.1"/>
    </source>
</evidence>
<dbReference type="AlphaFoldDB" id="A0A2P6RQK1"/>
<feature type="transmembrane region" description="Helical" evidence="5">
    <location>
        <begin position="15"/>
        <end position="36"/>
    </location>
</feature>
<accession>A0A2P6RQK1</accession>
<sequence length="87" mass="9489">MYSCKEIRAKGANRYFTLCATAFLAIGGGGHFALYLNSDLLSGSTSVSETYGNPCLANSLDFDVKEVEGLWGFVYATKYEAPGICRW</sequence>